<dbReference type="Proteomes" id="UP000229641">
    <property type="component" value="Unassembled WGS sequence"/>
</dbReference>
<dbReference type="GO" id="GO:0009244">
    <property type="term" value="P:lipopolysaccharide core region biosynthetic process"/>
    <property type="evidence" value="ECO:0007669"/>
    <property type="project" value="TreeGrafter"/>
</dbReference>
<evidence type="ECO:0000256" key="5">
    <source>
        <dbReference type="ARBA" id="ARBA00047503"/>
    </source>
</evidence>
<dbReference type="GO" id="GO:0005829">
    <property type="term" value="C:cytosol"/>
    <property type="evidence" value="ECO:0007669"/>
    <property type="project" value="TreeGrafter"/>
</dbReference>
<proteinExistence type="inferred from homology"/>
<comment type="catalytic activity">
    <reaction evidence="5">
        <text>an L-alpha-D-Hep-(1-&gt;5)-[alpha-Kdo-(2-&gt;4)]-alpha-Kdo-(2-&gt;6)-lipid A + ADP-L-glycero-beta-D-manno-heptose = an L-alpha-D-Hep-(1-&gt;3)-L-alpha-D-Hep-(1-&gt;5)-[alpha-Kdo-(2-&gt;4)]-alpha-Kdo-(2-&gt;6)-lipid A + ADP + H(+)</text>
        <dbReference type="Rhea" id="RHEA:74071"/>
        <dbReference type="ChEBI" id="CHEBI:15378"/>
        <dbReference type="ChEBI" id="CHEBI:61506"/>
        <dbReference type="ChEBI" id="CHEBI:193068"/>
        <dbReference type="ChEBI" id="CHEBI:193069"/>
        <dbReference type="ChEBI" id="CHEBI:456216"/>
        <dbReference type="EC" id="2.4.99.24"/>
    </reaction>
</comment>
<dbReference type="InterPro" id="IPR051199">
    <property type="entry name" value="LPS_LOS_Heptosyltrfase"/>
</dbReference>
<dbReference type="Pfam" id="PF01075">
    <property type="entry name" value="Glyco_transf_9"/>
    <property type="match status" value="1"/>
</dbReference>
<dbReference type="GO" id="GO:0008713">
    <property type="term" value="F:ADP-heptose-lipopolysaccharide heptosyltransferase activity"/>
    <property type="evidence" value="ECO:0007669"/>
    <property type="project" value="UniProtKB-EC"/>
</dbReference>
<dbReference type="AlphaFoldDB" id="A0A2H0LXA6"/>
<comment type="similarity">
    <text evidence="3">Belongs to the glycosyltransferase 9 family.</text>
</comment>
<dbReference type="EMBL" id="PCWA01000075">
    <property type="protein sequence ID" value="PIQ89059.1"/>
    <property type="molecule type" value="Genomic_DNA"/>
</dbReference>
<comment type="caution">
    <text evidence="6">The sequence shown here is derived from an EMBL/GenBank/DDBJ whole genome shotgun (WGS) entry which is preliminary data.</text>
</comment>
<dbReference type="SUPFAM" id="SSF53756">
    <property type="entry name" value="UDP-Glycosyltransferase/glycogen phosphorylase"/>
    <property type="match status" value="1"/>
</dbReference>
<evidence type="ECO:0000256" key="4">
    <source>
        <dbReference type="ARBA" id="ARBA00044042"/>
    </source>
</evidence>
<dbReference type="NCBIfam" id="TIGR02195">
    <property type="entry name" value="heptsyl_trn_II"/>
    <property type="match status" value="1"/>
</dbReference>
<gene>
    <name evidence="6" type="primary">waaF</name>
    <name evidence="6" type="ORF">COV72_05305</name>
</gene>
<evidence type="ECO:0000313" key="7">
    <source>
        <dbReference type="Proteomes" id="UP000229641"/>
    </source>
</evidence>
<name>A0A2H0LXA6_9BACT</name>
<organism evidence="6 7">
    <name type="scientific">Candidatus Ghiorseimicrobium undicola</name>
    <dbReference type="NCBI Taxonomy" id="1974746"/>
    <lineage>
        <taxon>Bacteria</taxon>
        <taxon>Pseudomonadati</taxon>
        <taxon>Candidatus Omnitrophota</taxon>
        <taxon>Candidatus Ghiorseimicrobium</taxon>
    </lineage>
</organism>
<reference evidence="6 7" key="1">
    <citation type="submission" date="2017-09" db="EMBL/GenBank/DDBJ databases">
        <title>Depth-based differentiation of microbial function through sediment-hosted aquifers and enrichment of novel symbionts in the deep terrestrial subsurface.</title>
        <authorList>
            <person name="Probst A.J."/>
            <person name="Ladd B."/>
            <person name="Jarett J.K."/>
            <person name="Geller-Mcgrath D.E."/>
            <person name="Sieber C.M."/>
            <person name="Emerson J.B."/>
            <person name="Anantharaman K."/>
            <person name="Thomas B.C."/>
            <person name="Malmstrom R."/>
            <person name="Stieglmeier M."/>
            <person name="Klingl A."/>
            <person name="Woyke T."/>
            <person name="Ryan C.M."/>
            <person name="Banfield J.F."/>
        </authorList>
    </citation>
    <scope>NUCLEOTIDE SEQUENCE [LARGE SCALE GENOMIC DNA]</scope>
    <source>
        <strain evidence="6">CG11_big_fil_rev_8_21_14_0_20_42_13</strain>
    </source>
</reference>
<dbReference type="Gene3D" id="3.40.50.2000">
    <property type="entry name" value="Glycogen Phosphorylase B"/>
    <property type="match status" value="2"/>
</dbReference>
<sequence length="345" mass="38790">MKKYKRILIIRTDRIGDVVLSTPVIKALRDNFPSAYIAMMVSPFTRELVEGNPFLDEVIVYDKANKQKGFVNNLRFILALRKKRFDLAVILHSTNRVNIIAFLAGIKYRAGYSRRLGLLLTKNIPYSKYKGEKHEVEYNLDILRAIGAKITDVSLYIPKDENSEKWADALLAWHDIKKDDKFIVLHPSASCLSRMWPVEKFAQVANRLISLYHTKIVIVSGNNDIILARKLFEQINSSAINLAGKTNLMQLVSILRRAGLMISNDSGPVHIAVACGLPVVVLFGRSQPGISPKRWGPLGSQDIVLHKKVGCAICLAHDCKNNFLCLKSIEVDDVLQAVDRILKVC</sequence>
<evidence type="ECO:0000313" key="6">
    <source>
        <dbReference type="EMBL" id="PIQ89059.1"/>
    </source>
</evidence>
<protein>
    <recommendedName>
        <fullName evidence="4">lipopolysaccharide heptosyltransferase II</fullName>
        <ecNumber evidence="4">2.4.99.24</ecNumber>
    </recommendedName>
</protein>
<evidence type="ECO:0000256" key="2">
    <source>
        <dbReference type="ARBA" id="ARBA00022679"/>
    </source>
</evidence>
<evidence type="ECO:0000256" key="3">
    <source>
        <dbReference type="ARBA" id="ARBA00043995"/>
    </source>
</evidence>
<accession>A0A2H0LXA6</accession>
<keyword evidence="2 6" id="KW-0808">Transferase</keyword>
<dbReference type="InterPro" id="IPR002201">
    <property type="entry name" value="Glyco_trans_9"/>
</dbReference>
<dbReference type="InterPro" id="IPR011910">
    <property type="entry name" value="RfaF"/>
</dbReference>
<evidence type="ECO:0000256" key="1">
    <source>
        <dbReference type="ARBA" id="ARBA00022676"/>
    </source>
</evidence>
<keyword evidence="1" id="KW-0328">Glycosyltransferase</keyword>
<dbReference type="CDD" id="cd03789">
    <property type="entry name" value="GT9_LPS_heptosyltransferase"/>
    <property type="match status" value="1"/>
</dbReference>
<dbReference type="PANTHER" id="PTHR30160">
    <property type="entry name" value="TETRAACYLDISACCHARIDE 4'-KINASE-RELATED"/>
    <property type="match status" value="1"/>
</dbReference>
<dbReference type="EC" id="2.4.99.24" evidence="4"/>